<gene>
    <name evidence="1" type="ORF">L2E82_45460</name>
</gene>
<sequence>MWALSDPTRFLHLPYALEVSLTTRAAGVADSSPMAGGHYITRLARSYGLLTAEITTTLTTTPPARTSGPQAQPEPEQPARRRRRREEPPAYPPVQPQPQLAELQAAMRAIERRMMYAKAHHRWVAETQRLIMLQLRIDDIPAYPPSDPDDEAGPFGTHHDDDD</sequence>
<evidence type="ECO:0000313" key="2">
    <source>
        <dbReference type="Proteomes" id="UP001055811"/>
    </source>
</evidence>
<comment type="caution">
    <text evidence="1">The sequence shown here is derived from an EMBL/GenBank/DDBJ whole genome shotgun (WGS) entry which is preliminary data.</text>
</comment>
<protein>
    <submittedName>
        <fullName evidence="1">Uncharacterized protein</fullName>
    </submittedName>
</protein>
<proteinExistence type="predicted"/>
<dbReference type="EMBL" id="CM042016">
    <property type="protein sequence ID" value="KAI3700822.1"/>
    <property type="molecule type" value="Genomic_DNA"/>
</dbReference>
<keyword evidence="2" id="KW-1185">Reference proteome</keyword>
<evidence type="ECO:0000313" key="1">
    <source>
        <dbReference type="EMBL" id="KAI3700822.1"/>
    </source>
</evidence>
<name>A0ACB8ZS34_CICIN</name>
<reference evidence="2" key="1">
    <citation type="journal article" date="2022" name="Mol. Ecol. Resour.">
        <title>The genomes of chicory, endive, great burdock and yacon provide insights into Asteraceae palaeo-polyploidization history and plant inulin production.</title>
        <authorList>
            <person name="Fan W."/>
            <person name="Wang S."/>
            <person name="Wang H."/>
            <person name="Wang A."/>
            <person name="Jiang F."/>
            <person name="Liu H."/>
            <person name="Zhao H."/>
            <person name="Xu D."/>
            <person name="Zhang Y."/>
        </authorList>
    </citation>
    <scope>NUCLEOTIDE SEQUENCE [LARGE SCALE GENOMIC DNA]</scope>
    <source>
        <strain evidence="2">cv. Punajuju</strain>
    </source>
</reference>
<reference evidence="1 2" key="2">
    <citation type="journal article" date="2022" name="Mol. Ecol. Resour.">
        <title>The genomes of chicory, endive, great burdock and yacon provide insights into Asteraceae paleo-polyploidization history and plant inulin production.</title>
        <authorList>
            <person name="Fan W."/>
            <person name="Wang S."/>
            <person name="Wang H."/>
            <person name="Wang A."/>
            <person name="Jiang F."/>
            <person name="Liu H."/>
            <person name="Zhao H."/>
            <person name="Xu D."/>
            <person name="Zhang Y."/>
        </authorList>
    </citation>
    <scope>NUCLEOTIDE SEQUENCE [LARGE SCALE GENOMIC DNA]</scope>
    <source>
        <strain evidence="2">cv. Punajuju</strain>
        <tissue evidence="1">Leaves</tissue>
    </source>
</reference>
<accession>A0ACB8ZS34</accession>
<dbReference type="Proteomes" id="UP001055811">
    <property type="component" value="Linkage Group LG08"/>
</dbReference>
<organism evidence="1 2">
    <name type="scientific">Cichorium intybus</name>
    <name type="common">Chicory</name>
    <dbReference type="NCBI Taxonomy" id="13427"/>
    <lineage>
        <taxon>Eukaryota</taxon>
        <taxon>Viridiplantae</taxon>
        <taxon>Streptophyta</taxon>
        <taxon>Embryophyta</taxon>
        <taxon>Tracheophyta</taxon>
        <taxon>Spermatophyta</taxon>
        <taxon>Magnoliopsida</taxon>
        <taxon>eudicotyledons</taxon>
        <taxon>Gunneridae</taxon>
        <taxon>Pentapetalae</taxon>
        <taxon>asterids</taxon>
        <taxon>campanulids</taxon>
        <taxon>Asterales</taxon>
        <taxon>Asteraceae</taxon>
        <taxon>Cichorioideae</taxon>
        <taxon>Cichorieae</taxon>
        <taxon>Cichoriinae</taxon>
        <taxon>Cichorium</taxon>
    </lineage>
</organism>